<evidence type="ECO:0000313" key="2">
    <source>
        <dbReference type="EMBL" id="RNF39268.1"/>
    </source>
</evidence>
<dbReference type="RefSeq" id="WP_123165736.1">
    <property type="nucleotide sequence ID" value="NZ_RIAX01000007.1"/>
</dbReference>
<keyword evidence="3" id="KW-1185">Reference proteome</keyword>
<sequence length="289" mass="32704">MKKWTVFMGAGVLAFGLSACGQTAEPAEGSDENANTNAESELTLEEVFANSTEATEQANSLHADIVTNQQMTMQPGGMEMNMEMNSAMDMTQDPLAFHQTSETSIVSEDIENENPVAMEMYFTEDGMYMHEATMDTWLKMTGESVEQLKSLADEQTADPSQQLEQLAGFQDDFTFKQTEEEYILTLDASGEKFKELINQQMDKTLGQIELEAQTALEDMTIHHVFYEIFIDKETFLTNNMNMEMSLDMNIEEETMSIQTDVQVDYSKYNEIEEITVPQEVIDQAQEMAF</sequence>
<dbReference type="AlphaFoldDB" id="A0A3M8P6G3"/>
<gene>
    <name evidence="2" type="ORF">EEX84_11055</name>
</gene>
<dbReference type="Proteomes" id="UP000275473">
    <property type="component" value="Unassembled WGS sequence"/>
</dbReference>
<protein>
    <recommendedName>
        <fullName evidence="4">Lipoprotein</fullName>
    </recommendedName>
</protein>
<feature type="chain" id="PRO_5039603971" description="Lipoprotein" evidence="1">
    <location>
        <begin position="25"/>
        <end position="289"/>
    </location>
</feature>
<reference evidence="2 3" key="1">
    <citation type="journal article" date="2018" name="Int. J. Syst. Evol. Microbiol.">
        <title>Planococcus salinus sp. nov., a moderately halophilic bacterium isolated from a saline-alkali soil.</title>
        <authorList>
            <person name="Gan L."/>
        </authorList>
    </citation>
    <scope>NUCLEOTIDE SEQUENCE [LARGE SCALE GENOMIC DNA]</scope>
    <source>
        <strain evidence="2 3">LCB217</strain>
    </source>
</reference>
<dbReference type="PROSITE" id="PS51257">
    <property type="entry name" value="PROKAR_LIPOPROTEIN"/>
    <property type="match status" value="1"/>
</dbReference>
<dbReference type="OrthoDB" id="1957331at2"/>
<keyword evidence="1" id="KW-0732">Signal</keyword>
<dbReference type="Pfam" id="PF20316">
    <property type="entry name" value="DUF6612"/>
    <property type="match status" value="1"/>
</dbReference>
<evidence type="ECO:0000256" key="1">
    <source>
        <dbReference type="SAM" id="SignalP"/>
    </source>
</evidence>
<dbReference type="InterPro" id="IPR046720">
    <property type="entry name" value="DUF6612"/>
</dbReference>
<comment type="caution">
    <text evidence="2">The sequence shown here is derived from an EMBL/GenBank/DDBJ whole genome shotgun (WGS) entry which is preliminary data.</text>
</comment>
<feature type="signal peptide" evidence="1">
    <location>
        <begin position="1"/>
        <end position="24"/>
    </location>
</feature>
<proteinExistence type="predicted"/>
<organism evidence="2 3">
    <name type="scientific">Planococcus salinus</name>
    <dbReference type="NCBI Taxonomy" id="1848460"/>
    <lineage>
        <taxon>Bacteria</taxon>
        <taxon>Bacillati</taxon>
        <taxon>Bacillota</taxon>
        <taxon>Bacilli</taxon>
        <taxon>Bacillales</taxon>
        <taxon>Caryophanaceae</taxon>
        <taxon>Planococcus</taxon>
    </lineage>
</organism>
<evidence type="ECO:0000313" key="3">
    <source>
        <dbReference type="Proteomes" id="UP000275473"/>
    </source>
</evidence>
<dbReference type="EMBL" id="RIAX01000007">
    <property type="protein sequence ID" value="RNF39268.1"/>
    <property type="molecule type" value="Genomic_DNA"/>
</dbReference>
<accession>A0A3M8P6G3</accession>
<name>A0A3M8P6G3_9BACL</name>
<dbReference type="Gene3D" id="2.50.20.20">
    <property type="match status" value="1"/>
</dbReference>
<evidence type="ECO:0008006" key="4">
    <source>
        <dbReference type="Google" id="ProtNLM"/>
    </source>
</evidence>